<keyword evidence="1" id="KW-0808">Transferase</keyword>
<dbReference type="PANTHER" id="PTHR13947:SF37">
    <property type="entry name" value="LD18367P"/>
    <property type="match status" value="1"/>
</dbReference>
<dbReference type="Gene3D" id="3.40.630.30">
    <property type="match status" value="1"/>
</dbReference>
<evidence type="ECO:0000313" key="3">
    <source>
        <dbReference type="EMBL" id="GLV59614.1"/>
    </source>
</evidence>
<sequence>MDHIEVRAVHVSDAVALHELDFDFETDRIYTLQVRNRLIHNHVNAEEDGRVAFAFELVETAVDPPLYKNFHDGEKSLGKIKDLLRLTEGGFVALTDGKMAGGIFLTVEDHSSVARIQSLIVGRQFQRYGIGSLLLSCASDWARKQKCWALVLETQNTNYPAIQFYLRNGLEIWSINRHFYPPGDLSHEVAIFMGKRLSCATETSSPSSSSPSSS</sequence>
<feature type="domain" description="N-acetyltransferase" evidence="2">
    <location>
        <begin position="53"/>
        <end position="198"/>
    </location>
</feature>
<dbReference type="InterPro" id="IPR016181">
    <property type="entry name" value="Acyl_CoA_acyltransferase"/>
</dbReference>
<reference evidence="3 4" key="1">
    <citation type="submission" date="2023-02" db="EMBL/GenBank/DDBJ databases">
        <title>Dictyobacter halimunensis sp. nov., a new member of the class Ktedonobacteria from forest soil in a geothermal area.</title>
        <authorList>
            <person name="Rachmania M.K."/>
            <person name="Ningsih F."/>
            <person name="Sakai Y."/>
            <person name="Yabe S."/>
            <person name="Yokota A."/>
            <person name="Sjamsuridzal W."/>
        </authorList>
    </citation>
    <scope>NUCLEOTIDE SEQUENCE [LARGE SCALE GENOMIC DNA]</scope>
    <source>
        <strain evidence="3 4">S3.2.2.5</strain>
    </source>
</reference>
<name>A0ABQ6FZB8_9CHLR</name>
<evidence type="ECO:0000256" key="1">
    <source>
        <dbReference type="ARBA" id="ARBA00022679"/>
    </source>
</evidence>
<dbReference type="Proteomes" id="UP001344906">
    <property type="component" value="Unassembled WGS sequence"/>
</dbReference>
<protein>
    <recommendedName>
        <fullName evidence="2">N-acetyltransferase domain-containing protein</fullName>
    </recommendedName>
</protein>
<dbReference type="InterPro" id="IPR050769">
    <property type="entry name" value="NAT_camello-type"/>
</dbReference>
<dbReference type="Pfam" id="PF00583">
    <property type="entry name" value="Acetyltransf_1"/>
    <property type="match status" value="1"/>
</dbReference>
<dbReference type="PANTHER" id="PTHR13947">
    <property type="entry name" value="GNAT FAMILY N-ACETYLTRANSFERASE"/>
    <property type="match status" value="1"/>
</dbReference>
<dbReference type="RefSeq" id="WP_338256325.1">
    <property type="nucleotide sequence ID" value="NZ_BSRI01000002.1"/>
</dbReference>
<dbReference type="InterPro" id="IPR000182">
    <property type="entry name" value="GNAT_dom"/>
</dbReference>
<keyword evidence="4" id="KW-1185">Reference proteome</keyword>
<comment type="caution">
    <text evidence="3">The sequence shown here is derived from an EMBL/GenBank/DDBJ whole genome shotgun (WGS) entry which is preliminary data.</text>
</comment>
<organism evidence="3 4">
    <name type="scientific">Dictyobacter halimunensis</name>
    <dbReference type="NCBI Taxonomy" id="3026934"/>
    <lineage>
        <taxon>Bacteria</taxon>
        <taxon>Bacillati</taxon>
        <taxon>Chloroflexota</taxon>
        <taxon>Ktedonobacteria</taxon>
        <taxon>Ktedonobacterales</taxon>
        <taxon>Dictyobacteraceae</taxon>
        <taxon>Dictyobacter</taxon>
    </lineage>
</organism>
<dbReference type="EMBL" id="BSRI01000002">
    <property type="protein sequence ID" value="GLV59614.1"/>
    <property type="molecule type" value="Genomic_DNA"/>
</dbReference>
<proteinExistence type="predicted"/>
<dbReference type="CDD" id="cd04301">
    <property type="entry name" value="NAT_SF"/>
    <property type="match status" value="1"/>
</dbReference>
<evidence type="ECO:0000259" key="2">
    <source>
        <dbReference type="PROSITE" id="PS51186"/>
    </source>
</evidence>
<dbReference type="PROSITE" id="PS51186">
    <property type="entry name" value="GNAT"/>
    <property type="match status" value="1"/>
</dbReference>
<evidence type="ECO:0000313" key="4">
    <source>
        <dbReference type="Proteomes" id="UP001344906"/>
    </source>
</evidence>
<accession>A0ABQ6FZB8</accession>
<dbReference type="SUPFAM" id="SSF55729">
    <property type="entry name" value="Acyl-CoA N-acyltransferases (Nat)"/>
    <property type="match status" value="1"/>
</dbReference>
<gene>
    <name evidence="3" type="ORF">KDH_64400</name>
</gene>